<comment type="caution">
    <text evidence="2">The sequence shown here is derived from an EMBL/GenBank/DDBJ whole genome shotgun (WGS) entry which is preliminary data.</text>
</comment>
<accession>A0AB33Z3P6</accession>
<dbReference type="InterPro" id="IPR050266">
    <property type="entry name" value="AB_hydrolase_sf"/>
</dbReference>
<dbReference type="PANTHER" id="PTHR43798:SF33">
    <property type="entry name" value="HYDROLASE, PUTATIVE (AFU_ORTHOLOGUE AFUA_2G14860)-RELATED"/>
    <property type="match status" value="1"/>
</dbReference>
<dbReference type="InterPro" id="IPR029058">
    <property type="entry name" value="AB_hydrolase_fold"/>
</dbReference>
<dbReference type="InterPro" id="IPR000073">
    <property type="entry name" value="AB_hydrolase_1"/>
</dbReference>
<dbReference type="Gene3D" id="3.40.50.1820">
    <property type="entry name" value="alpha/beta hydrolase"/>
    <property type="match status" value="1"/>
</dbReference>
<evidence type="ECO:0000313" key="2">
    <source>
        <dbReference type="EMBL" id="EPD13862.1"/>
    </source>
</evidence>
<evidence type="ECO:0000259" key="1">
    <source>
        <dbReference type="Pfam" id="PF00561"/>
    </source>
</evidence>
<dbReference type="PANTHER" id="PTHR43798">
    <property type="entry name" value="MONOACYLGLYCEROL LIPASE"/>
    <property type="match status" value="1"/>
</dbReference>
<gene>
    <name evidence="2" type="ORF">L196_00140</name>
</gene>
<name>A0AB33Z3P6_9GAMM</name>
<keyword evidence="2" id="KW-0378">Hydrolase</keyword>
<feature type="domain" description="AB hydrolase-1" evidence="1">
    <location>
        <begin position="31"/>
        <end position="262"/>
    </location>
</feature>
<dbReference type="GO" id="GO:0016020">
    <property type="term" value="C:membrane"/>
    <property type="evidence" value="ECO:0007669"/>
    <property type="project" value="TreeGrafter"/>
</dbReference>
<dbReference type="Proteomes" id="UP000015462">
    <property type="component" value="Unassembled WGS sequence"/>
</dbReference>
<keyword evidence="3" id="KW-1185">Reference proteome</keyword>
<protein>
    <submittedName>
        <fullName evidence="2">Alpha/beta fold family hydrolase</fullName>
    </submittedName>
</protein>
<dbReference type="RefSeq" id="WP_016389436.1">
    <property type="nucleotide sequence ID" value="NZ_FQZJ01000004.1"/>
</dbReference>
<dbReference type="GO" id="GO:0016787">
    <property type="term" value="F:hydrolase activity"/>
    <property type="evidence" value="ECO:0007669"/>
    <property type="project" value="UniProtKB-KW"/>
</dbReference>
<dbReference type="SMR" id="A0AB33Z3P6"/>
<dbReference type="SUPFAM" id="SSF53474">
    <property type="entry name" value="alpha/beta-Hydrolases"/>
    <property type="match status" value="1"/>
</dbReference>
<evidence type="ECO:0000313" key="3">
    <source>
        <dbReference type="Proteomes" id="UP000015462"/>
    </source>
</evidence>
<dbReference type="EMBL" id="ASHL01000001">
    <property type="protein sequence ID" value="EPD13862.1"/>
    <property type="molecule type" value="Genomic_DNA"/>
</dbReference>
<reference evidence="2 3" key="1">
    <citation type="journal article" date="2013" name="Genome Announc.">
        <title>Genome Sequence of the Pyrene- and Fluoranthene-Degrading Bacterium Cycloclasticus sp. Strain PY97M.</title>
        <authorList>
            <person name="Cui Z."/>
            <person name="Xu G."/>
            <person name="Li Q."/>
            <person name="Gao W."/>
            <person name="Zheng L."/>
        </authorList>
    </citation>
    <scope>NUCLEOTIDE SEQUENCE [LARGE SCALE GENOMIC DNA]</scope>
    <source>
        <strain evidence="2 3">PY97M</strain>
    </source>
</reference>
<dbReference type="PRINTS" id="PR00111">
    <property type="entry name" value="ABHYDROLASE"/>
</dbReference>
<sequence>MNIENESLYEKKYIDVDGINTCYIEAGEGEPLVLIHGGGAGANGYGNWFACLPLFAKSFRTIAVDMVGFGLTDSPDPSDFEYSQKARYEHIANFIKKMGLEKVNLVGNSMGGATAMGVAVEYPELCERLILMGSAGLNTELDIAALKPVLGYDYTKEGMIRLIKVLTNDSFQITSEMIDYRHANSVDPKNEASYAATMDWVRKAGGLFYEEDYIASVQQKTLVVNGKDDQVVPLSSAHKFLELMDNSWGYIMPHCGHWAMIEYPDDFSSAVSAFIKSH</sequence>
<organism evidence="2 3">
    <name type="scientific">Cycloclasticus pugetii</name>
    <dbReference type="NCBI Taxonomy" id="34068"/>
    <lineage>
        <taxon>Bacteria</taxon>
        <taxon>Pseudomonadati</taxon>
        <taxon>Pseudomonadota</taxon>
        <taxon>Gammaproteobacteria</taxon>
        <taxon>Thiotrichales</taxon>
        <taxon>Piscirickettsiaceae</taxon>
        <taxon>Cycloclasticus</taxon>
    </lineage>
</organism>
<proteinExistence type="predicted"/>
<dbReference type="Pfam" id="PF00561">
    <property type="entry name" value="Abhydrolase_1"/>
    <property type="match status" value="1"/>
</dbReference>
<dbReference type="AlphaFoldDB" id="A0AB33Z3P6"/>